<proteinExistence type="predicted"/>
<name>A0A428PIZ8_9HYPO</name>
<keyword evidence="1" id="KW-0812">Transmembrane</keyword>
<sequence length="378" mass="43169">MPPRRPARREPLEGPVYSSRDTEVKRLRLFARTDEGGKPTQIELDFLPSYSPDDGDLRIKVGRNSDGQRSIGWMRRLDRDDMPPFHRETLSGVVNVFPGGRSILRENCISPNILGALFAIFIIFISNPPSAYIPHFTGARGIGTRDPFHNQDPWNWGLEVKSLLAQPGTNESIGSFHPAYEELFHKYTVSYDPPLVGDLMSAVSQLGYSSRHVLAMPFTSDASRKPFNPDKFFKSLVHGLEMIRPHRPELARISHETAKYYPSFIGMHIPIQKFPDELDKYLITLTRDLNTLSEALELPNEISMLLSLDKLRENKLTLQDILSGGAEDPTEALKYLEDLRAMSTVKLLLFHLEEDYRGLRLERLFLKYNSLRVQSMQM</sequence>
<dbReference type="AlphaFoldDB" id="A0A428PIZ8"/>
<comment type="caution">
    <text evidence="2">The sequence shown here is derived from an EMBL/GenBank/DDBJ whole genome shotgun (WGS) entry which is preliminary data.</text>
</comment>
<protein>
    <submittedName>
        <fullName evidence="2">Uncharacterized protein</fullName>
    </submittedName>
</protein>
<keyword evidence="3" id="KW-1185">Reference proteome</keyword>
<accession>A0A428PIZ8</accession>
<evidence type="ECO:0000256" key="1">
    <source>
        <dbReference type="SAM" id="Phobius"/>
    </source>
</evidence>
<reference evidence="2 3" key="1">
    <citation type="submission" date="2017-06" db="EMBL/GenBank/DDBJ databases">
        <title>Comparative genomic analysis of Ambrosia Fusariam Clade fungi.</title>
        <authorList>
            <person name="Stajich J.E."/>
            <person name="Carrillo J."/>
            <person name="Kijimoto T."/>
            <person name="Eskalen A."/>
            <person name="O'Donnell K."/>
            <person name="Kasson M."/>
        </authorList>
    </citation>
    <scope>NUCLEOTIDE SEQUENCE [LARGE SCALE GENOMIC DNA]</scope>
    <source>
        <strain evidence="2 3">NRRL62584</strain>
    </source>
</reference>
<keyword evidence="1" id="KW-1133">Transmembrane helix</keyword>
<dbReference type="Proteomes" id="UP000288168">
    <property type="component" value="Unassembled WGS sequence"/>
</dbReference>
<gene>
    <name evidence="2" type="ORF">CEP54_010605</name>
</gene>
<evidence type="ECO:0000313" key="2">
    <source>
        <dbReference type="EMBL" id="RSL52985.1"/>
    </source>
</evidence>
<dbReference type="OrthoDB" id="5092514at2759"/>
<evidence type="ECO:0000313" key="3">
    <source>
        <dbReference type="Proteomes" id="UP000288168"/>
    </source>
</evidence>
<feature type="transmembrane region" description="Helical" evidence="1">
    <location>
        <begin position="109"/>
        <end position="126"/>
    </location>
</feature>
<keyword evidence="1" id="KW-0472">Membrane</keyword>
<organism evidence="2 3">
    <name type="scientific">Fusarium duplospermum</name>
    <dbReference type="NCBI Taxonomy" id="1325734"/>
    <lineage>
        <taxon>Eukaryota</taxon>
        <taxon>Fungi</taxon>
        <taxon>Dikarya</taxon>
        <taxon>Ascomycota</taxon>
        <taxon>Pezizomycotina</taxon>
        <taxon>Sordariomycetes</taxon>
        <taxon>Hypocreomycetidae</taxon>
        <taxon>Hypocreales</taxon>
        <taxon>Nectriaceae</taxon>
        <taxon>Fusarium</taxon>
        <taxon>Fusarium solani species complex</taxon>
    </lineage>
</organism>
<dbReference type="EMBL" id="NKCI01000128">
    <property type="protein sequence ID" value="RSL52985.1"/>
    <property type="molecule type" value="Genomic_DNA"/>
</dbReference>